<dbReference type="SUPFAM" id="SSF52540">
    <property type="entry name" value="P-loop containing nucleoside triphosphate hydrolases"/>
    <property type="match status" value="1"/>
</dbReference>
<dbReference type="InterPro" id="IPR001806">
    <property type="entry name" value="Small_GTPase"/>
</dbReference>
<dbReference type="PANTHER" id="PTHR24072">
    <property type="entry name" value="RHO FAMILY GTPASE"/>
    <property type="match status" value="1"/>
</dbReference>
<dbReference type="GO" id="GO:0007264">
    <property type="term" value="P:small GTPase-mediated signal transduction"/>
    <property type="evidence" value="ECO:0007669"/>
    <property type="project" value="InterPro"/>
</dbReference>
<keyword evidence="2" id="KW-0547">Nucleotide-binding</keyword>
<accession>A0A482WBV4</accession>
<keyword evidence="3" id="KW-0342">GTP-binding</keyword>
<comment type="similarity">
    <text evidence="1">Belongs to the small GTPase superfamily. Rho family.</text>
</comment>
<gene>
    <name evidence="4" type="ORF">BDFB_013407</name>
</gene>
<dbReference type="SMART" id="SM00173">
    <property type="entry name" value="RAS"/>
    <property type="match status" value="1"/>
</dbReference>
<dbReference type="GO" id="GO:0005525">
    <property type="term" value="F:GTP binding"/>
    <property type="evidence" value="ECO:0007669"/>
    <property type="project" value="UniProtKB-KW"/>
</dbReference>
<sequence length="176" mass="19964">MCGKTCLIKTFISGEFEENFVPTLFDTYETKIEVDGRTISLNIFDTAASETYDRLIPLYYPATDVFLVCFAIDLPASFESIEHRWIPEIRSHCPGIPILLVGNRSDLRDDECSLEYLKKRGKKPISTIQARALARKIGAVDYIECSAKRKENVEHVFLTAMKEAEKKAGRSKCTVM</sequence>
<dbReference type="FunFam" id="3.40.50.300:FF:001179">
    <property type="entry name" value="Rho family GTPase"/>
    <property type="match status" value="1"/>
</dbReference>
<dbReference type="Pfam" id="PF00071">
    <property type="entry name" value="Ras"/>
    <property type="match status" value="1"/>
</dbReference>
<organism evidence="4 5">
    <name type="scientific">Asbolus verrucosus</name>
    <name type="common">Desert ironclad beetle</name>
    <dbReference type="NCBI Taxonomy" id="1661398"/>
    <lineage>
        <taxon>Eukaryota</taxon>
        <taxon>Metazoa</taxon>
        <taxon>Ecdysozoa</taxon>
        <taxon>Arthropoda</taxon>
        <taxon>Hexapoda</taxon>
        <taxon>Insecta</taxon>
        <taxon>Pterygota</taxon>
        <taxon>Neoptera</taxon>
        <taxon>Endopterygota</taxon>
        <taxon>Coleoptera</taxon>
        <taxon>Polyphaga</taxon>
        <taxon>Cucujiformia</taxon>
        <taxon>Tenebrionidae</taxon>
        <taxon>Pimeliinae</taxon>
        <taxon>Asbolus</taxon>
    </lineage>
</organism>
<dbReference type="GO" id="GO:0003006">
    <property type="term" value="P:developmental process involved in reproduction"/>
    <property type="evidence" value="ECO:0007669"/>
    <property type="project" value="UniProtKB-ARBA"/>
</dbReference>
<dbReference type="EMBL" id="QDEB01005791">
    <property type="protein sequence ID" value="RZC42702.1"/>
    <property type="molecule type" value="Genomic_DNA"/>
</dbReference>
<dbReference type="CDD" id="cd00157">
    <property type="entry name" value="Rho"/>
    <property type="match status" value="1"/>
</dbReference>
<dbReference type="Gene3D" id="3.40.50.300">
    <property type="entry name" value="P-loop containing nucleotide triphosphate hydrolases"/>
    <property type="match status" value="1"/>
</dbReference>
<dbReference type="SMART" id="SM00174">
    <property type="entry name" value="RHO"/>
    <property type="match status" value="1"/>
</dbReference>
<reference evidence="4 5" key="1">
    <citation type="submission" date="2017-03" db="EMBL/GenBank/DDBJ databases">
        <title>Genome of the blue death feigning beetle - Asbolus verrucosus.</title>
        <authorList>
            <person name="Rider S.D."/>
        </authorList>
    </citation>
    <scope>NUCLEOTIDE SEQUENCE [LARGE SCALE GENOMIC DNA]</scope>
    <source>
        <strain evidence="4">Butters</strain>
        <tissue evidence="4">Head and leg muscle</tissue>
    </source>
</reference>
<dbReference type="GO" id="GO:0022412">
    <property type="term" value="P:cellular process involved in reproduction in multicellular organism"/>
    <property type="evidence" value="ECO:0007669"/>
    <property type="project" value="UniProtKB-ARBA"/>
</dbReference>
<dbReference type="GO" id="GO:0003924">
    <property type="term" value="F:GTPase activity"/>
    <property type="evidence" value="ECO:0007669"/>
    <property type="project" value="InterPro"/>
</dbReference>
<dbReference type="GO" id="GO:0035006">
    <property type="term" value="P:melanization defense response"/>
    <property type="evidence" value="ECO:0007669"/>
    <property type="project" value="UniProtKB-ARBA"/>
</dbReference>
<name>A0A482WBV4_ASBVE</name>
<dbReference type="PROSITE" id="PS51420">
    <property type="entry name" value="RHO"/>
    <property type="match status" value="1"/>
</dbReference>
<protein>
    <submittedName>
        <fullName evidence="4">Ras, Miro, and/or Arf domain containing protein</fullName>
    </submittedName>
</protein>
<dbReference type="InterPro" id="IPR005225">
    <property type="entry name" value="Small_GTP-bd"/>
</dbReference>
<dbReference type="PROSITE" id="PS51419">
    <property type="entry name" value="RAB"/>
    <property type="match status" value="1"/>
</dbReference>
<dbReference type="PROSITE" id="PS51421">
    <property type="entry name" value="RAS"/>
    <property type="match status" value="1"/>
</dbReference>
<dbReference type="STRING" id="1661398.A0A482WBV4"/>
<evidence type="ECO:0000256" key="1">
    <source>
        <dbReference type="ARBA" id="ARBA00010142"/>
    </source>
</evidence>
<evidence type="ECO:0000313" key="5">
    <source>
        <dbReference type="Proteomes" id="UP000292052"/>
    </source>
</evidence>
<comment type="caution">
    <text evidence="4">The sequence shown here is derived from an EMBL/GenBank/DDBJ whole genome shotgun (WGS) entry which is preliminary data.</text>
</comment>
<dbReference type="SMART" id="SM00175">
    <property type="entry name" value="RAB"/>
    <property type="match status" value="1"/>
</dbReference>
<dbReference type="GO" id="GO:0035099">
    <property type="term" value="P:hemocyte migration"/>
    <property type="evidence" value="ECO:0007669"/>
    <property type="project" value="UniProtKB-ARBA"/>
</dbReference>
<proteinExistence type="inferred from homology"/>
<dbReference type="GO" id="GO:0001667">
    <property type="term" value="P:ameboidal-type cell migration"/>
    <property type="evidence" value="ECO:0007669"/>
    <property type="project" value="UniProtKB-ARBA"/>
</dbReference>
<dbReference type="AlphaFoldDB" id="A0A482WBV4"/>
<evidence type="ECO:0000256" key="2">
    <source>
        <dbReference type="ARBA" id="ARBA00022741"/>
    </source>
</evidence>
<dbReference type="NCBIfam" id="TIGR00231">
    <property type="entry name" value="small_GTP"/>
    <property type="match status" value="1"/>
</dbReference>
<evidence type="ECO:0000313" key="4">
    <source>
        <dbReference type="EMBL" id="RZC42702.1"/>
    </source>
</evidence>
<dbReference type="PRINTS" id="PR00449">
    <property type="entry name" value="RASTRNSFRMNG"/>
</dbReference>
<evidence type="ECO:0000256" key="3">
    <source>
        <dbReference type="ARBA" id="ARBA00023134"/>
    </source>
</evidence>
<dbReference type="OrthoDB" id="6694981at2759"/>
<dbReference type="InterPro" id="IPR027417">
    <property type="entry name" value="P-loop_NTPase"/>
</dbReference>
<dbReference type="Proteomes" id="UP000292052">
    <property type="component" value="Unassembled WGS sequence"/>
</dbReference>
<dbReference type="InterPro" id="IPR003578">
    <property type="entry name" value="Small_GTPase_Rho"/>
</dbReference>
<keyword evidence="5" id="KW-1185">Reference proteome</keyword>